<reference evidence="2" key="1">
    <citation type="submission" date="2021-06" db="EMBL/GenBank/DDBJ databases">
        <authorList>
            <person name="Hodson N. C."/>
            <person name="Mongue J. A."/>
            <person name="Jaron S. K."/>
        </authorList>
    </citation>
    <scope>NUCLEOTIDE SEQUENCE</scope>
</reference>
<sequence>MDHFSTLENKLKLGTVIVGIFSLGLHAGSFGEGSSSDEYALAIVILAFMFSVGVVIATVLNMLPQTVMWQKIEIGVNLVFTVLLAIGWLVFMINTAKWHLSSGQKATRSFALIFGGFNDAIYGFISYTIFRQTQTTLS</sequence>
<evidence type="ECO:0000256" key="1">
    <source>
        <dbReference type="SAM" id="Phobius"/>
    </source>
</evidence>
<evidence type="ECO:0008006" key="4">
    <source>
        <dbReference type="Google" id="ProtNLM"/>
    </source>
</evidence>
<keyword evidence="1" id="KW-0472">Membrane</keyword>
<keyword evidence="1" id="KW-0812">Transmembrane</keyword>
<feature type="transmembrane region" description="Helical" evidence="1">
    <location>
        <begin position="75"/>
        <end position="98"/>
    </location>
</feature>
<gene>
    <name evidence="2" type="ORF">AFUS01_LOCUS44560</name>
</gene>
<evidence type="ECO:0000313" key="2">
    <source>
        <dbReference type="EMBL" id="CAG7835147.1"/>
    </source>
</evidence>
<dbReference type="AlphaFoldDB" id="A0A8J2LR80"/>
<protein>
    <recommendedName>
        <fullName evidence="4">MARVEL domain-containing protein</fullName>
    </recommendedName>
</protein>
<feature type="transmembrane region" description="Helical" evidence="1">
    <location>
        <begin position="110"/>
        <end position="130"/>
    </location>
</feature>
<proteinExistence type="predicted"/>
<keyword evidence="3" id="KW-1185">Reference proteome</keyword>
<feature type="transmembrane region" description="Helical" evidence="1">
    <location>
        <begin position="40"/>
        <end position="63"/>
    </location>
</feature>
<comment type="caution">
    <text evidence="2">The sequence shown here is derived from an EMBL/GenBank/DDBJ whole genome shotgun (WGS) entry which is preliminary data.</text>
</comment>
<dbReference type="Proteomes" id="UP000708208">
    <property type="component" value="Unassembled WGS sequence"/>
</dbReference>
<accession>A0A8J2LR80</accession>
<name>A0A8J2LR80_9HEXA</name>
<organism evidence="2 3">
    <name type="scientific">Allacma fusca</name>
    <dbReference type="NCBI Taxonomy" id="39272"/>
    <lineage>
        <taxon>Eukaryota</taxon>
        <taxon>Metazoa</taxon>
        <taxon>Ecdysozoa</taxon>
        <taxon>Arthropoda</taxon>
        <taxon>Hexapoda</taxon>
        <taxon>Collembola</taxon>
        <taxon>Symphypleona</taxon>
        <taxon>Sminthuridae</taxon>
        <taxon>Allacma</taxon>
    </lineage>
</organism>
<keyword evidence="1" id="KW-1133">Transmembrane helix</keyword>
<feature type="transmembrane region" description="Helical" evidence="1">
    <location>
        <begin position="12"/>
        <end position="28"/>
    </location>
</feature>
<evidence type="ECO:0000313" key="3">
    <source>
        <dbReference type="Proteomes" id="UP000708208"/>
    </source>
</evidence>
<dbReference type="EMBL" id="CAJVCH010570539">
    <property type="protein sequence ID" value="CAG7835147.1"/>
    <property type="molecule type" value="Genomic_DNA"/>
</dbReference>